<proteinExistence type="predicted"/>
<dbReference type="RefSeq" id="XP_027194736.1">
    <property type="nucleotide sequence ID" value="XM_027338935.1"/>
</dbReference>
<keyword evidence="1" id="KW-1133">Transmembrane helix</keyword>
<feature type="transmembrane region" description="Helical" evidence="1">
    <location>
        <begin position="425"/>
        <end position="446"/>
    </location>
</feature>
<dbReference type="OrthoDB" id="6514995at2759"/>
<feature type="transmembrane region" description="Helical" evidence="1">
    <location>
        <begin position="732"/>
        <end position="754"/>
    </location>
</feature>
<feature type="transmembrane region" description="Helical" evidence="1">
    <location>
        <begin position="346"/>
        <end position="370"/>
    </location>
</feature>
<evidence type="ECO:0000259" key="2">
    <source>
        <dbReference type="SMART" id="SM00703"/>
    </source>
</evidence>
<dbReference type="SMART" id="SM00703">
    <property type="entry name" value="NRF"/>
    <property type="match status" value="1"/>
</dbReference>
<dbReference type="InterPro" id="IPR052728">
    <property type="entry name" value="O2_lipid_transport_reg"/>
</dbReference>
<dbReference type="AlphaFoldDB" id="A0A6P6XPG4"/>
<dbReference type="Pfam" id="PF20146">
    <property type="entry name" value="NRF"/>
    <property type="match status" value="1"/>
</dbReference>
<feature type="transmembrane region" description="Helical" evidence="1">
    <location>
        <begin position="525"/>
        <end position="545"/>
    </location>
</feature>
<dbReference type="KEGG" id="dpte:113789405"/>
<accession>A0A6P6XPG4</accession>
<dbReference type="InParanoid" id="A0A6P6XPG4"/>
<keyword evidence="1" id="KW-0472">Membrane</keyword>
<feature type="transmembrane region" description="Helical" evidence="1">
    <location>
        <begin position="565"/>
        <end position="586"/>
    </location>
</feature>
<dbReference type="Pfam" id="PF01757">
    <property type="entry name" value="Acyl_transf_3"/>
    <property type="match status" value="1"/>
</dbReference>
<gene>
    <name evidence="4" type="primary">LOC113789405</name>
</gene>
<reference evidence="4" key="1">
    <citation type="submission" date="2025-08" db="UniProtKB">
        <authorList>
            <consortium name="RefSeq"/>
        </authorList>
    </citation>
    <scope>IDENTIFICATION</scope>
    <source>
        <strain evidence="4">Airmid</strain>
    </source>
</reference>
<keyword evidence="3" id="KW-1185">Reference proteome</keyword>
<name>A0A6P6XPG4_DERPT</name>
<dbReference type="Proteomes" id="UP000515146">
    <property type="component" value="Unplaced"/>
</dbReference>
<dbReference type="InterPro" id="IPR002656">
    <property type="entry name" value="Acyl_transf_3_dom"/>
</dbReference>
<feature type="transmembrane region" description="Helical" evidence="1">
    <location>
        <begin position="625"/>
        <end position="646"/>
    </location>
</feature>
<dbReference type="OMA" id="YHTFTEA"/>
<sequence>MSKKSDLKKYPIMATILNVMITIFIYITISTCYCQQRTAVLSNKINEESLRTKKFIDNESIQYQPKKRFDNRKIFLYYFFKYFHNVSHNLSEECRQSYNYFLDNSKEQWAIKMIDSNSVLESGIMNGNVQFFGEFDQCLDLNIDQLPNGQIQYCSIQFPTSIILTKNESNIFPPFVWTMVPPMAGICLPAACSIDYDLPIILNELSIRDKQKPLIISQCITRKDLNIGNRIETIHIVIIAIFISIFTMIILGTIIEQMIRLNKFSSTIKKNFIIRLLLCFDLERNLGFLFRTNSLHSSKKNETKQINCLHGIRVLSFLFILIYHTFTEAQVPSYNLVKYLHAEKEFIYQFVTNAALWVDTFFLLSGFVMAHSFLNQFGFKYTNLNNNNNNNNHNNNEHQNQPTIQHNPSMIDHLKQHPKRIFHRYIRLTPSVAGVVALSILIEIFGSGPLWHNYVNLSQKSCHKNWWNIFLYVNNFCNLNSPAYPQRECLSYLWYLAVDMQFFIISPLLIIFLAHKSFHMQKIGIIINITFILISSSLTAFLMAWKHLTPTVVVTTYDLDYINMVYKASYCRIGPYCIGILMAYIYHRRNAYNQRKYLLSNDENNRDDNNNHVERIKHNYSTFTGLMLMTIAIIMLISTTMLTYPWLQGWDYVNVPSILYGAIHRNIWAIGWALLIWAMARQHLPLMDRIFSHPMFQVFSKLTYQSYLLHSILISAITNSLRQKIYFSEFNFVLDVICYFFFTQLISIIMFVMFERPFLNVESTFFRLNHRKHSNVRTNNKIIGNDNPAINSLDQ</sequence>
<dbReference type="InterPro" id="IPR006621">
    <property type="entry name" value="Nose-resist-to-fluoxetine_N"/>
</dbReference>
<feature type="transmembrane region" description="Helical" evidence="1">
    <location>
        <begin position="12"/>
        <end position="29"/>
    </location>
</feature>
<keyword evidence="1" id="KW-0812">Transmembrane</keyword>
<feature type="transmembrane region" description="Helical" evidence="1">
    <location>
        <begin position="234"/>
        <end position="255"/>
    </location>
</feature>
<feature type="transmembrane region" description="Helical" evidence="1">
    <location>
        <begin position="306"/>
        <end position="326"/>
    </location>
</feature>
<feature type="transmembrane region" description="Helical" evidence="1">
    <location>
        <begin position="492"/>
        <end position="513"/>
    </location>
</feature>
<dbReference type="GO" id="GO:0016747">
    <property type="term" value="F:acyltransferase activity, transferring groups other than amino-acyl groups"/>
    <property type="evidence" value="ECO:0007669"/>
    <property type="project" value="InterPro"/>
</dbReference>
<evidence type="ECO:0000313" key="4">
    <source>
        <dbReference type="RefSeq" id="XP_027194736.1"/>
    </source>
</evidence>
<evidence type="ECO:0000256" key="1">
    <source>
        <dbReference type="SAM" id="Phobius"/>
    </source>
</evidence>
<dbReference type="PANTHER" id="PTHR11161">
    <property type="entry name" value="O-ACYLTRANSFERASE"/>
    <property type="match status" value="1"/>
</dbReference>
<evidence type="ECO:0000313" key="3">
    <source>
        <dbReference type="Proteomes" id="UP000515146"/>
    </source>
</evidence>
<organism evidence="3 4">
    <name type="scientific">Dermatophagoides pteronyssinus</name>
    <name type="common">European house dust mite</name>
    <dbReference type="NCBI Taxonomy" id="6956"/>
    <lineage>
        <taxon>Eukaryota</taxon>
        <taxon>Metazoa</taxon>
        <taxon>Ecdysozoa</taxon>
        <taxon>Arthropoda</taxon>
        <taxon>Chelicerata</taxon>
        <taxon>Arachnida</taxon>
        <taxon>Acari</taxon>
        <taxon>Acariformes</taxon>
        <taxon>Sarcoptiformes</taxon>
        <taxon>Astigmata</taxon>
        <taxon>Psoroptidia</taxon>
        <taxon>Analgoidea</taxon>
        <taxon>Pyroglyphidae</taxon>
        <taxon>Dermatophagoidinae</taxon>
        <taxon>Dermatophagoides</taxon>
    </lineage>
</organism>
<feature type="domain" description="Nose resistant-to-fluoxetine protein N-terminal" evidence="2">
    <location>
        <begin position="91"/>
        <end position="221"/>
    </location>
</feature>
<dbReference type="PANTHER" id="PTHR11161:SF0">
    <property type="entry name" value="O-ACYLTRANSFERASE LIKE PROTEIN"/>
    <property type="match status" value="1"/>
</dbReference>
<protein>
    <submittedName>
        <fullName evidence="4">Nose resistant to fluoxetine protein 6-like</fullName>
    </submittedName>
</protein>
<feature type="transmembrane region" description="Helical" evidence="1">
    <location>
        <begin position="658"/>
        <end position="680"/>
    </location>
</feature>